<dbReference type="EC" id="3.2.1.52" evidence="3"/>
<keyword evidence="6" id="KW-0325">Glycoprotein</keyword>
<evidence type="ECO:0000256" key="10">
    <source>
        <dbReference type="SAM" id="Phobius"/>
    </source>
</evidence>
<dbReference type="AlphaFoldDB" id="A0A433TRU1"/>
<evidence type="ECO:0000256" key="9">
    <source>
        <dbReference type="SAM" id="MobiDB-lite"/>
    </source>
</evidence>
<dbReference type="STRING" id="188477.A0A433TRU1"/>
<dbReference type="Pfam" id="PF14845">
    <property type="entry name" value="Glycohydro_20b2"/>
    <property type="match status" value="1"/>
</dbReference>
<protein>
    <recommendedName>
        <fullName evidence="3">beta-N-acetylhexosaminidase</fullName>
        <ecNumber evidence="3">3.2.1.52</ecNumber>
    </recommendedName>
</protein>
<feature type="region of interest" description="Disordered" evidence="9">
    <location>
        <begin position="382"/>
        <end position="407"/>
    </location>
</feature>
<dbReference type="Pfam" id="PF00728">
    <property type="entry name" value="Glyco_hydro_20"/>
    <property type="match status" value="1"/>
</dbReference>
<feature type="compositionally biased region" description="Basic and acidic residues" evidence="9">
    <location>
        <begin position="285"/>
        <end position="295"/>
    </location>
</feature>
<dbReference type="GO" id="GO:0030203">
    <property type="term" value="P:glycosaminoglycan metabolic process"/>
    <property type="evidence" value="ECO:0007669"/>
    <property type="project" value="TreeGrafter"/>
</dbReference>
<feature type="transmembrane region" description="Helical" evidence="10">
    <location>
        <begin position="1212"/>
        <end position="1232"/>
    </location>
</feature>
<evidence type="ECO:0000256" key="2">
    <source>
        <dbReference type="ARBA" id="ARBA00006285"/>
    </source>
</evidence>
<keyword evidence="7" id="KW-0326">Glycosidase</keyword>
<dbReference type="GO" id="GO:0016020">
    <property type="term" value="C:membrane"/>
    <property type="evidence" value="ECO:0007669"/>
    <property type="project" value="TreeGrafter"/>
</dbReference>
<accession>A0A433TRU1</accession>
<dbReference type="GO" id="GO:0005764">
    <property type="term" value="C:lysosome"/>
    <property type="evidence" value="ECO:0007669"/>
    <property type="project" value="TreeGrafter"/>
</dbReference>
<evidence type="ECO:0000313" key="14">
    <source>
        <dbReference type="Proteomes" id="UP000271974"/>
    </source>
</evidence>
<dbReference type="GO" id="GO:0005975">
    <property type="term" value="P:carbohydrate metabolic process"/>
    <property type="evidence" value="ECO:0007669"/>
    <property type="project" value="InterPro"/>
</dbReference>
<feature type="region of interest" description="Disordered" evidence="9">
    <location>
        <begin position="285"/>
        <end position="306"/>
    </location>
</feature>
<comment type="similarity">
    <text evidence="2">Belongs to the glycosyl hydrolase 20 family.</text>
</comment>
<evidence type="ECO:0000256" key="1">
    <source>
        <dbReference type="ARBA" id="ARBA00001231"/>
    </source>
</evidence>
<evidence type="ECO:0000256" key="8">
    <source>
        <dbReference type="PIRSR" id="PIRSR625705-1"/>
    </source>
</evidence>
<dbReference type="OrthoDB" id="428480at2759"/>
<dbReference type="EMBL" id="RQTK01000215">
    <property type="protein sequence ID" value="RUS84186.1"/>
    <property type="molecule type" value="Genomic_DNA"/>
</dbReference>
<keyword evidence="4" id="KW-0732">Signal</keyword>
<dbReference type="Gene3D" id="3.30.379.10">
    <property type="entry name" value="Chitobiase/beta-hexosaminidase domain 2-like"/>
    <property type="match status" value="1"/>
</dbReference>
<keyword evidence="14" id="KW-1185">Reference proteome</keyword>
<comment type="catalytic activity">
    <reaction evidence="1">
        <text>Hydrolysis of terminal non-reducing N-acetyl-D-hexosamine residues in N-acetyl-beta-D-hexosaminides.</text>
        <dbReference type="EC" id="3.2.1.52"/>
    </reaction>
</comment>
<proteinExistence type="inferred from homology"/>
<feature type="region of interest" description="Disordered" evidence="9">
    <location>
        <begin position="183"/>
        <end position="208"/>
    </location>
</feature>
<feature type="domain" description="Glycoside hydrolase family 20 catalytic" evidence="11">
    <location>
        <begin position="719"/>
        <end position="1079"/>
    </location>
</feature>
<dbReference type="CDD" id="cd06562">
    <property type="entry name" value="GH20_HexA_HexB-like"/>
    <property type="match status" value="1"/>
</dbReference>
<dbReference type="InterPro" id="IPR017853">
    <property type="entry name" value="GH"/>
</dbReference>
<keyword evidence="5" id="KW-0378">Hydrolase</keyword>
<feature type="active site" description="Proton donor" evidence="8">
    <location>
        <position position="875"/>
    </location>
</feature>
<keyword evidence="10" id="KW-0812">Transmembrane</keyword>
<name>A0A433TRU1_ELYCH</name>
<comment type="caution">
    <text evidence="13">The sequence shown here is derived from an EMBL/GenBank/DDBJ whole genome shotgun (WGS) entry which is preliminary data.</text>
</comment>
<dbReference type="PRINTS" id="PR00738">
    <property type="entry name" value="GLHYDRLASE20"/>
</dbReference>
<sequence length="1264" mass="142558">MRRLKSGSAPGPEFSSWLAISQNEPVSSTEVSRHPCPPQLEADRLSSSIDDSGDPAASAYSLLRPLPSPHTSLAEENPLVNPSRSPINIHWPAQARSVLPSLSSRWPRVPRLAAVTLLFLIAALALPLPITSLESEGVPRSNKLPLEGRDPLNNVVNKDKNVVNMMHNKIDDTRSKDNIVHQSNAQDNHRAANSEQNAGDTGLRANVLPDNKNSAENPLKQLAVQQKQRAADAAAIEARRKEEINQQIADHEKRYAAKQQHIEEKERLRQERERILAEKRIAAEQKEAQENKEQQRQPSIHNNVPDLNQQKEDLIEQHRREAIINSNREQNKTDSRKGLAQQAFVKPKETFGAAAAAKAVSFGSVGGDQAAEPQGNLRQDTHQEAGAAAVDRGHQKSGVPKQAGFPEEGIKDMNKVGAQNNLDNTGNIGVYYRGPTRGTKVAEEGSLKSGGWNNVNVHQEPVQRENKVLGIPIEQGAKAIPGENPNEGVNNFQGGGGGYQVRHDSQNNPGIYNEQQQFHQPEQSQVGGMNLAWDWEDFSISFNNYGAAEMKVRRSPHPTTGEPWPMPQYYSKKDNKVYRISRDLKLLPTKVTCDILEEGLSRHLQRILRGSVEDMYDNLQNAEGTFVDDPAPKYQRDEYVNAHFITRVEIRVRNPCSKYPALESDETYDLVVKRKKTYIWANEVWGALRGLETLGQLVWRGSDGHLYIKETVVSDYPRFPHRGLHVDTSRHFLFKEILLDIIDSMEMNKLNVFHWHIVDDQSFPYESKVYPELSRKGAYHPTYVYTQEDIVEIIEYARLRGVRVMPEFDTPGHTYSWGLSRPELLTQCYSMDRIVKGYLGPIDPSKNATYRFLETLFREVVEVFHDTYLHLGGDEVPLGCWQSNPEVMAFANELAKQPKVTSAQTAQAYNNNFAFSMWSDDIKRVYEYYENRLIGIISDIAKKKKRKTKYVMWQEVMNNNLQLPNDTIIQVWMGDMADVSRAISLGYQVLYSTCWYLDHIEYGTKWPKYYQCDPADNTYAQEEQTNHVDQENTDSGYHIDESKVLGGEIAFWSEYFSNENLIPLMWPRASAGAERLWSNKEVKNLDKAAERLSEHRCRMIKRGINAGEISGPGYCLHPPPKRRVFNDTAGCKGGNCTGRSHNIVQIEDIELHLRQRGGSIADCGSVFSRDSSGPFILLLIALILVVGGAGACTLSRSPSRLHRSRLCRNRSVLFVFVGVLLVYFLCYTTIWMRAFEFSGSFHKTFQEDSGGDGGDQGKNSAAGI</sequence>
<dbReference type="PANTHER" id="PTHR22600:SF21">
    <property type="entry name" value="BETA-HEXOSAMINIDASE A"/>
    <property type="match status" value="1"/>
</dbReference>
<dbReference type="InterPro" id="IPR029018">
    <property type="entry name" value="Hex-like_dom2"/>
</dbReference>
<dbReference type="GO" id="GO:0004563">
    <property type="term" value="F:beta-N-acetylhexosaminidase activity"/>
    <property type="evidence" value="ECO:0007669"/>
    <property type="project" value="UniProtKB-EC"/>
</dbReference>
<dbReference type="Proteomes" id="UP000271974">
    <property type="component" value="Unassembled WGS sequence"/>
</dbReference>
<feature type="domain" description="Beta-hexosaminidase eukaryotic type N-terminal" evidence="12">
    <location>
        <begin position="563"/>
        <end position="697"/>
    </location>
</feature>
<feature type="transmembrane region" description="Helical" evidence="10">
    <location>
        <begin position="1173"/>
        <end position="1192"/>
    </location>
</feature>
<dbReference type="GO" id="GO:0006689">
    <property type="term" value="P:ganglioside catabolic process"/>
    <property type="evidence" value="ECO:0007669"/>
    <property type="project" value="TreeGrafter"/>
</dbReference>
<dbReference type="SUPFAM" id="SSF51445">
    <property type="entry name" value="(Trans)glycosidases"/>
    <property type="match status" value="1"/>
</dbReference>
<evidence type="ECO:0000313" key="13">
    <source>
        <dbReference type="EMBL" id="RUS84186.1"/>
    </source>
</evidence>
<dbReference type="FunFam" id="3.20.20.80:FF:000063">
    <property type="entry name" value="Beta-hexosaminidase"/>
    <property type="match status" value="1"/>
</dbReference>
<evidence type="ECO:0000256" key="4">
    <source>
        <dbReference type="ARBA" id="ARBA00022729"/>
    </source>
</evidence>
<feature type="compositionally biased region" description="Polar residues" evidence="9">
    <location>
        <begin position="296"/>
        <end position="306"/>
    </location>
</feature>
<organism evidence="13 14">
    <name type="scientific">Elysia chlorotica</name>
    <name type="common">Eastern emerald elysia</name>
    <name type="synonym">Sea slug</name>
    <dbReference type="NCBI Taxonomy" id="188477"/>
    <lineage>
        <taxon>Eukaryota</taxon>
        <taxon>Metazoa</taxon>
        <taxon>Spiralia</taxon>
        <taxon>Lophotrochozoa</taxon>
        <taxon>Mollusca</taxon>
        <taxon>Gastropoda</taxon>
        <taxon>Heterobranchia</taxon>
        <taxon>Euthyneura</taxon>
        <taxon>Panpulmonata</taxon>
        <taxon>Sacoglossa</taxon>
        <taxon>Placobranchoidea</taxon>
        <taxon>Plakobranchidae</taxon>
        <taxon>Elysia</taxon>
    </lineage>
</organism>
<evidence type="ECO:0000259" key="12">
    <source>
        <dbReference type="Pfam" id="PF14845"/>
    </source>
</evidence>
<keyword evidence="10" id="KW-0472">Membrane</keyword>
<dbReference type="InterPro" id="IPR025705">
    <property type="entry name" value="Beta_hexosaminidase_sua/sub"/>
</dbReference>
<dbReference type="InterPro" id="IPR029019">
    <property type="entry name" value="HEX_eukaryotic_N"/>
</dbReference>
<dbReference type="Gene3D" id="3.20.20.80">
    <property type="entry name" value="Glycosidases"/>
    <property type="match status" value="1"/>
</dbReference>
<evidence type="ECO:0000256" key="6">
    <source>
        <dbReference type="ARBA" id="ARBA00023180"/>
    </source>
</evidence>
<gene>
    <name evidence="13" type="ORF">EGW08_008073</name>
</gene>
<evidence type="ECO:0000259" key="11">
    <source>
        <dbReference type="Pfam" id="PF00728"/>
    </source>
</evidence>
<dbReference type="SUPFAM" id="SSF55545">
    <property type="entry name" value="beta-N-acetylhexosaminidase-like domain"/>
    <property type="match status" value="1"/>
</dbReference>
<evidence type="ECO:0000256" key="7">
    <source>
        <dbReference type="ARBA" id="ARBA00023295"/>
    </source>
</evidence>
<evidence type="ECO:0000256" key="3">
    <source>
        <dbReference type="ARBA" id="ARBA00012663"/>
    </source>
</evidence>
<keyword evidence="10" id="KW-1133">Transmembrane helix</keyword>
<evidence type="ECO:0000256" key="5">
    <source>
        <dbReference type="ARBA" id="ARBA00022801"/>
    </source>
</evidence>
<feature type="region of interest" description="Disordered" evidence="9">
    <location>
        <begin position="25"/>
        <end position="64"/>
    </location>
</feature>
<dbReference type="InterPro" id="IPR015883">
    <property type="entry name" value="Glyco_hydro_20_cat"/>
</dbReference>
<dbReference type="PANTHER" id="PTHR22600">
    <property type="entry name" value="BETA-HEXOSAMINIDASE"/>
    <property type="match status" value="1"/>
</dbReference>
<reference evidence="13 14" key="1">
    <citation type="submission" date="2019-01" db="EMBL/GenBank/DDBJ databases">
        <title>A draft genome assembly of the solar-powered sea slug Elysia chlorotica.</title>
        <authorList>
            <person name="Cai H."/>
            <person name="Li Q."/>
            <person name="Fang X."/>
            <person name="Li J."/>
            <person name="Curtis N.E."/>
            <person name="Altenburger A."/>
            <person name="Shibata T."/>
            <person name="Feng M."/>
            <person name="Maeda T."/>
            <person name="Schwartz J.A."/>
            <person name="Shigenobu S."/>
            <person name="Lundholm N."/>
            <person name="Nishiyama T."/>
            <person name="Yang H."/>
            <person name="Hasebe M."/>
            <person name="Li S."/>
            <person name="Pierce S.K."/>
            <person name="Wang J."/>
        </authorList>
    </citation>
    <scope>NUCLEOTIDE SEQUENCE [LARGE SCALE GENOMIC DNA]</scope>
    <source>
        <strain evidence="13">EC2010</strain>
        <tissue evidence="13">Whole organism of an adult</tissue>
    </source>
</reference>